<organism evidence="1 2">
    <name type="scientific">Ambispora leptoticha</name>
    <dbReference type="NCBI Taxonomy" id="144679"/>
    <lineage>
        <taxon>Eukaryota</taxon>
        <taxon>Fungi</taxon>
        <taxon>Fungi incertae sedis</taxon>
        <taxon>Mucoromycota</taxon>
        <taxon>Glomeromycotina</taxon>
        <taxon>Glomeromycetes</taxon>
        <taxon>Archaeosporales</taxon>
        <taxon>Ambisporaceae</taxon>
        <taxon>Ambispora</taxon>
    </lineage>
</organism>
<dbReference type="Proteomes" id="UP000789508">
    <property type="component" value="Unassembled WGS sequence"/>
</dbReference>
<sequence>MKRQRTILPEKRQSNGVRCLRLDYLEKPFYDRGVVEMMDFLWDFEKHGELKRWNDNIKRKRVVLYVSKNQRPWLRKMIKACDTWYGLKKAMIKGVVEVEEKINRLTQIKQQDESVLIYTYRYEMEVAPIRHAIRDYEEMFWFIFGLKESYRWEVEMMCPMTYEEAKNFALIVEAGDDQEN</sequence>
<evidence type="ECO:0000313" key="1">
    <source>
        <dbReference type="EMBL" id="CAG8671836.1"/>
    </source>
</evidence>
<comment type="caution">
    <text evidence="1">The sequence shown here is derived from an EMBL/GenBank/DDBJ whole genome shotgun (WGS) entry which is preliminary data.</text>
</comment>
<evidence type="ECO:0000313" key="2">
    <source>
        <dbReference type="Proteomes" id="UP000789508"/>
    </source>
</evidence>
<dbReference type="AlphaFoldDB" id="A0A9N9HFN7"/>
<gene>
    <name evidence="1" type="ORF">ALEPTO_LOCUS10616</name>
</gene>
<reference evidence="1" key="1">
    <citation type="submission" date="2021-06" db="EMBL/GenBank/DDBJ databases">
        <authorList>
            <person name="Kallberg Y."/>
            <person name="Tangrot J."/>
            <person name="Rosling A."/>
        </authorList>
    </citation>
    <scope>NUCLEOTIDE SEQUENCE</scope>
    <source>
        <strain evidence="1">FL130A</strain>
    </source>
</reference>
<keyword evidence="2" id="KW-1185">Reference proteome</keyword>
<accession>A0A9N9HFN7</accession>
<feature type="non-terminal residue" evidence="1">
    <location>
        <position position="180"/>
    </location>
</feature>
<proteinExistence type="predicted"/>
<dbReference type="EMBL" id="CAJVPS010012575">
    <property type="protein sequence ID" value="CAG8671836.1"/>
    <property type="molecule type" value="Genomic_DNA"/>
</dbReference>
<dbReference type="OrthoDB" id="2442133at2759"/>
<protein>
    <submittedName>
        <fullName evidence="1">13444_t:CDS:1</fullName>
    </submittedName>
</protein>
<name>A0A9N9HFN7_9GLOM</name>